<dbReference type="EC" id="2.5.1.61" evidence="9"/>
<comment type="cofactor">
    <cofactor evidence="1">
        <name>dipyrromethane</name>
        <dbReference type="ChEBI" id="CHEBI:60342"/>
    </cofactor>
</comment>
<comment type="function">
    <text evidence="2">Tetrapolymerization of the monopyrrole PBG into the hydroxymethylbilane pre-uroporphyrinogen in several discrete steps.</text>
</comment>
<dbReference type="PROSITE" id="PS00533">
    <property type="entry name" value="PORPHOBILINOGEN_DEAM"/>
    <property type="match status" value="1"/>
</dbReference>
<dbReference type="InterPro" id="IPR022417">
    <property type="entry name" value="Porphobilin_deaminase_N"/>
</dbReference>
<dbReference type="Gene3D" id="3.40.190.10">
    <property type="entry name" value="Periplasmic binding protein-like II"/>
    <property type="match status" value="2"/>
</dbReference>
<dbReference type="InterPro" id="IPR036803">
    <property type="entry name" value="Porphobilinogen_deaminase_C_sf"/>
</dbReference>
<evidence type="ECO:0000256" key="2">
    <source>
        <dbReference type="ARBA" id="ARBA00002869"/>
    </source>
</evidence>
<evidence type="ECO:0000256" key="8">
    <source>
        <dbReference type="ARBA" id="ARBA00048169"/>
    </source>
</evidence>
<evidence type="ECO:0000313" key="13">
    <source>
        <dbReference type="Proteomes" id="UP000753802"/>
    </source>
</evidence>
<dbReference type="PRINTS" id="PR00151">
    <property type="entry name" value="PORPHBDMNASE"/>
</dbReference>
<dbReference type="SUPFAM" id="SSF54782">
    <property type="entry name" value="Porphobilinogen deaminase (hydroxymethylbilane synthase), C-terminal domain"/>
    <property type="match status" value="1"/>
</dbReference>
<comment type="similarity">
    <text evidence="4">Belongs to the HMBS family.</text>
</comment>
<feature type="domain" description="Porphobilinogen deaminase N-terminal" evidence="10">
    <location>
        <begin position="5"/>
        <end position="217"/>
    </location>
</feature>
<dbReference type="CDD" id="cd13647">
    <property type="entry name" value="PBP2_PBGD_2"/>
    <property type="match status" value="1"/>
</dbReference>
<evidence type="ECO:0000313" key="12">
    <source>
        <dbReference type="EMBL" id="NCI51588.1"/>
    </source>
</evidence>
<dbReference type="PANTHER" id="PTHR11557:SF0">
    <property type="entry name" value="PORPHOBILINOGEN DEAMINASE"/>
    <property type="match status" value="1"/>
</dbReference>
<gene>
    <name evidence="12" type="primary">hemC</name>
    <name evidence="12" type="ORF">GWC95_16785</name>
</gene>
<evidence type="ECO:0000256" key="1">
    <source>
        <dbReference type="ARBA" id="ARBA00001916"/>
    </source>
</evidence>
<comment type="pathway">
    <text evidence="3">Porphyrin-containing compound metabolism; protoporphyrin-IX biosynthesis; coproporphyrinogen-III from 5-aminolevulinate: step 2/4.</text>
</comment>
<comment type="catalytic activity">
    <reaction evidence="8">
        <text>4 porphobilinogen + H2O = hydroxymethylbilane + 4 NH4(+)</text>
        <dbReference type="Rhea" id="RHEA:13185"/>
        <dbReference type="ChEBI" id="CHEBI:15377"/>
        <dbReference type="ChEBI" id="CHEBI:28938"/>
        <dbReference type="ChEBI" id="CHEBI:57845"/>
        <dbReference type="ChEBI" id="CHEBI:58126"/>
        <dbReference type="EC" id="2.5.1.61"/>
    </reaction>
</comment>
<dbReference type="PANTHER" id="PTHR11557">
    <property type="entry name" value="PORPHOBILINOGEN DEAMINASE"/>
    <property type="match status" value="1"/>
</dbReference>
<evidence type="ECO:0000259" key="11">
    <source>
        <dbReference type="Pfam" id="PF03900"/>
    </source>
</evidence>
<sequence>MKNALRIGTRDSQLAVWQATLVQDQLRANNIASELVLIKSEGDIDLVTPLYELGVQGIFTQTLDAALLNNRIDIAVHSMKDVPTQPAKGIVQAAVLKRASYKDLLVYKTGDTGFINTVKGDAANVDTHAPFTIATSSIRRKAQWLHRFPGHTIENLRGNVNTRLRKVEESNWNGAIFAAAGLERIGLRPENAIELDWMLPAPAQGAIMIVCKEPDQFAKDACAVLNDDATELCTKIERDFLRALLGGCATPISALAEWKEGNIFFRGNILSVDGKEKIEVELDVASSGSENLGTRAAAELLAKGGDNIINAIRNGGA</sequence>
<dbReference type="PIRSF" id="PIRSF001438">
    <property type="entry name" value="4pyrrol_synth_OHMeBilane_synth"/>
    <property type="match status" value="1"/>
</dbReference>
<proteinExistence type="inferred from homology"/>
<dbReference type="InterPro" id="IPR000860">
    <property type="entry name" value="HemC"/>
</dbReference>
<dbReference type="Pfam" id="PF01379">
    <property type="entry name" value="Porphobil_deam"/>
    <property type="match status" value="1"/>
</dbReference>
<dbReference type="InterPro" id="IPR022418">
    <property type="entry name" value="Porphobilinogen_deaminase_C"/>
</dbReference>
<evidence type="ECO:0000256" key="6">
    <source>
        <dbReference type="ARBA" id="ARBA00022679"/>
    </source>
</evidence>
<comment type="subunit">
    <text evidence="5">Monomer.</text>
</comment>
<evidence type="ECO:0000256" key="5">
    <source>
        <dbReference type="ARBA" id="ARBA00011245"/>
    </source>
</evidence>
<dbReference type="RefSeq" id="WP_161819867.1">
    <property type="nucleotide sequence ID" value="NZ_JAACJS010000015.1"/>
</dbReference>
<dbReference type="GO" id="GO:0004418">
    <property type="term" value="F:hydroxymethylbilane synthase activity"/>
    <property type="evidence" value="ECO:0007669"/>
    <property type="project" value="UniProtKB-EC"/>
</dbReference>
<evidence type="ECO:0000256" key="9">
    <source>
        <dbReference type="NCBIfam" id="TIGR00212"/>
    </source>
</evidence>
<accession>A0ABW9ZWQ4</accession>
<evidence type="ECO:0000256" key="3">
    <source>
        <dbReference type="ARBA" id="ARBA00004735"/>
    </source>
</evidence>
<feature type="domain" description="Porphobilinogen deaminase C-terminal" evidence="11">
    <location>
        <begin position="232"/>
        <end position="301"/>
    </location>
</feature>
<name>A0ABW9ZWQ4_9BACT</name>
<keyword evidence="6 12" id="KW-0808">Transferase</keyword>
<protein>
    <recommendedName>
        <fullName evidence="9">Hydroxymethylbilane synthase</fullName>
        <ecNumber evidence="9">2.5.1.61</ecNumber>
    </recommendedName>
</protein>
<dbReference type="Proteomes" id="UP000753802">
    <property type="component" value="Unassembled WGS sequence"/>
</dbReference>
<evidence type="ECO:0000256" key="4">
    <source>
        <dbReference type="ARBA" id="ARBA00005638"/>
    </source>
</evidence>
<dbReference type="NCBIfam" id="TIGR00212">
    <property type="entry name" value="hemC"/>
    <property type="match status" value="1"/>
</dbReference>
<dbReference type="EMBL" id="JAACJS010000015">
    <property type="protein sequence ID" value="NCI51588.1"/>
    <property type="molecule type" value="Genomic_DNA"/>
</dbReference>
<organism evidence="12 13">
    <name type="scientific">Sediminibacterium roseum</name>
    <dbReference type="NCBI Taxonomy" id="1978412"/>
    <lineage>
        <taxon>Bacteria</taxon>
        <taxon>Pseudomonadati</taxon>
        <taxon>Bacteroidota</taxon>
        <taxon>Chitinophagia</taxon>
        <taxon>Chitinophagales</taxon>
        <taxon>Chitinophagaceae</taxon>
        <taxon>Sediminibacterium</taxon>
    </lineage>
</organism>
<keyword evidence="7" id="KW-0627">Porphyrin biosynthesis</keyword>
<dbReference type="Gene3D" id="3.30.160.40">
    <property type="entry name" value="Porphobilinogen deaminase, C-terminal domain"/>
    <property type="match status" value="1"/>
</dbReference>
<reference evidence="12 13" key="1">
    <citation type="submission" date="2020-01" db="EMBL/GenBank/DDBJ databases">
        <title>Genome analysis.</title>
        <authorList>
            <person name="Wu S."/>
            <person name="Wang G."/>
        </authorList>
    </citation>
    <scope>NUCLEOTIDE SEQUENCE [LARGE SCALE GENOMIC DNA]</scope>
    <source>
        <strain evidence="12 13">SYL130</strain>
    </source>
</reference>
<dbReference type="InterPro" id="IPR022419">
    <property type="entry name" value="Porphobilin_deaminase_cofac_BS"/>
</dbReference>
<dbReference type="Pfam" id="PF03900">
    <property type="entry name" value="Porphobil_deamC"/>
    <property type="match status" value="1"/>
</dbReference>
<evidence type="ECO:0000259" key="10">
    <source>
        <dbReference type="Pfam" id="PF01379"/>
    </source>
</evidence>
<evidence type="ECO:0000256" key="7">
    <source>
        <dbReference type="ARBA" id="ARBA00023244"/>
    </source>
</evidence>
<dbReference type="SUPFAM" id="SSF53850">
    <property type="entry name" value="Periplasmic binding protein-like II"/>
    <property type="match status" value="1"/>
</dbReference>
<keyword evidence="13" id="KW-1185">Reference proteome</keyword>
<comment type="caution">
    <text evidence="12">The sequence shown here is derived from an EMBL/GenBank/DDBJ whole genome shotgun (WGS) entry which is preliminary data.</text>
</comment>